<dbReference type="EMBL" id="OA567288">
    <property type="protein sequence ID" value="CAD7200148.1"/>
    <property type="molecule type" value="Genomic_DNA"/>
</dbReference>
<gene>
    <name evidence="1" type="ORF">TDIB3V08_LOCUS6376</name>
</gene>
<organism evidence="1">
    <name type="scientific">Timema douglasi</name>
    <name type="common">Walking stick</name>
    <dbReference type="NCBI Taxonomy" id="61478"/>
    <lineage>
        <taxon>Eukaryota</taxon>
        <taxon>Metazoa</taxon>
        <taxon>Ecdysozoa</taxon>
        <taxon>Arthropoda</taxon>
        <taxon>Hexapoda</taxon>
        <taxon>Insecta</taxon>
        <taxon>Pterygota</taxon>
        <taxon>Neoptera</taxon>
        <taxon>Polyneoptera</taxon>
        <taxon>Phasmatodea</taxon>
        <taxon>Timematodea</taxon>
        <taxon>Timematoidea</taxon>
        <taxon>Timematidae</taxon>
        <taxon>Timema</taxon>
    </lineage>
</organism>
<name>A0A7R8VPC3_TIMDO</name>
<accession>A0A7R8VPC3</accession>
<dbReference type="AlphaFoldDB" id="A0A7R8VPC3"/>
<proteinExistence type="predicted"/>
<evidence type="ECO:0000313" key="1">
    <source>
        <dbReference type="EMBL" id="CAD7200148.1"/>
    </source>
</evidence>
<reference evidence="1" key="1">
    <citation type="submission" date="2020-11" db="EMBL/GenBank/DDBJ databases">
        <authorList>
            <person name="Tran Van P."/>
        </authorList>
    </citation>
    <scope>NUCLEOTIDE SEQUENCE</scope>
</reference>
<sequence>MSNTYSDKSRSITELLQKLCFHCAGENRGDSEHLFTLVSKLLSTLQCRESHRDEFSTRERIRTRVAQLHSPQHTGRLDELFHRLQLGVTIKSCCTRRSMSRTYTWGRGTVLLVYHFGKETSCNSYQTATHHGEFPLFVSFVLTRLSLILFQTH</sequence>
<protein>
    <submittedName>
        <fullName evidence="1">Uncharacterized protein</fullName>
    </submittedName>
</protein>